<reference evidence="2 3" key="1">
    <citation type="journal article" date="2016" name="Nat. Commun.">
        <title>Thousands of microbial genomes shed light on interconnected biogeochemical processes in an aquifer system.</title>
        <authorList>
            <person name="Anantharaman K."/>
            <person name="Brown C.T."/>
            <person name="Hug L.A."/>
            <person name="Sharon I."/>
            <person name="Castelle C.J."/>
            <person name="Probst A.J."/>
            <person name="Thomas B.C."/>
            <person name="Singh A."/>
            <person name="Wilkins M.J."/>
            <person name="Karaoz U."/>
            <person name="Brodie E.L."/>
            <person name="Williams K.H."/>
            <person name="Hubbard S.S."/>
            <person name="Banfield J.F."/>
        </authorList>
    </citation>
    <scope>NUCLEOTIDE SEQUENCE [LARGE SCALE GENOMIC DNA]</scope>
</reference>
<dbReference type="GO" id="GO:0000272">
    <property type="term" value="P:polysaccharide catabolic process"/>
    <property type="evidence" value="ECO:0007669"/>
    <property type="project" value="InterPro"/>
</dbReference>
<dbReference type="Proteomes" id="UP000177725">
    <property type="component" value="Unassembled WGS sequence"/>
</dbReference>
<organism evidence="2 3">
    <name type="scientific">Candidatus Portnoybacteria bacterium RBG_13_41_18</name>
    <dbReference type="NCBI Taxonomy" id="1801991"/>
    <lineage>
        <taxon>Bacteria</taxon>
        <taxon>Candidatus Portnoyibacteriota</taxon>
    </lineage>
</organism>
<sequence>MRKYNFIVIQLIIVFFLIPVFPLNAALVGSTNQATLTFSAQAQNYNAGDNFSVSIFLNTNGQNVVVVAAYLSYDKIHFQAESIETTGSVFNFEAEKVIDAANGKIKITRGIPTPGVIVSSGLVAKINFKAISNVTPANDNVAFDFVAGSTNESNVILDDGRGTDILSGVYNGKYTVGVGGPLYYSNGSLLKANNSEKVYLIDNSQKRWIPNGEIFSTNGYLWSDIVVVEPSVLEQYTEGSSVAMVVKTFQEGAIIRAIGDIDVYIVKYVGAKKFKRLILSPSVFNSYGHLKWSNIKDIDKSVVDSFVTSDLVRAVSDPKVYRLYPSGDTGQKRWIETAGVFTRMNLDWDSIYEINQKDRDSYVTGPLLN</sequence>
<dbReference type="CDD" id="cd08547">
    <property type="entry name" value="Type_II_cohesin"/>
    <property type="match status" value="1"/>
</dbReference>
<evidence type="ECO:0000259" key="1">
    <source>
        <dbReference type="Pfam" id="PF00963"/>
    </source>
</evidence>
<accession>A0A1G2FBY6</accession>
<dbReference type="InterPro" id="IPR002102">
    <property type="entry name" value="Cohesin_dom"/>
</dbReference>
<name>A0A1G2FBY6_9BACT</name>
<proteinExistence type="predicted"/>
<dbReference type="AlphaFoldDB" id="A0A1G2FBY6"/>
<comment type="caution">
    <text evidence="2">The sequence shown here is derived from an EMBL/GenBank/DDBJ whole genome shotgun (WGS) entry which is preliminary data.</text>
</comment>
<dbReference type="Pfam" id="PF00963">
    <property type="entry name" value="Cohesin"/>
    <property type="match status" value="1"/>
</dbReference>
<feature type="domain" description="Cohesin" evidence="1">
    <location>
        <begin position="42"/>
        <end position="158"/>
    </location>
</feature>
<gene>
    <name evidence="2" type="ORF">A2174_00430</name>
</gene>
<dbReference type="Gene3D" id="2.60.40.680">
    <property type="match status" value="1"/>
</dbReference>
<dbReference type="GO" id="GO:0030246">
    <property type="term" value="F:carbohydrate binding"/>
    <property type="evidence" value="ECO:0007669"/>
    <property type="project" value="InterPro"/>
</dbReference>
<dbReference type="SUPFAM" id="SSF49384">
    <property type="entry name" value="Carbohydrate-binding domain"/>
    <property type="match status" value="1"/>
</dbReference>
<evidence type="ECO:0000313" key="2">
    <source>
        <dbReference type="EMBL" id="OGZ35098.1"/>
    </source>
</evidence>
<evidence type="ECO:0000313" key="3">
    <source>
        <dbReference type="Proteomes" id="UP000177725"/>
    </source>
</evidence>
<dbReference type="EMBL" id="MHMV01000003">
    <property type="protein sequence ID" value="OGZ35098.1"/>
    <property type="molecule type" value="Genomic_DNA"/>
</dbReference>
<dbReference type="InterPro" id="IPR008965">
    <property type="entry name" value="CBM2/CBM3_carb-bd_dom_sf"/>
</dbReference>
<protein>
    <recommendedName>
        <fullName evidence="1">Cohesin domain-containing protein</fullName>
    </recommendedName>
</protein>